<evidence type="ECO:0000313" key="2">
    <source>
        <dbReference type="Proteomes" id="UP000249135"/>
    </source>
</evidence>
<sequence length="60" mass="6561">MDQDVLEKIAALQQARADRAKAVAEVVRIKGDIVRSLGDLSAMDKDKLSKLAAIGQHLCW</sequence>
<dbReference type="AlphaFoldDB" id="A0A2W5SUH2"/>
<name>A0A2W5SUH2_VARPD</name>
<reference evidence="1 2" key="1">
    <citation type="submission" date="2017-08" db="EMBL/GenBank/DDBJ databases">
        <title>Infants hospitalized years apart are colonized by the same room-sourced microbial strains.</title>
        <authorList>
            <person name="Brooks B."/>
            <person name="Olm M.R."/>
            <person name="Firek B.A."/>
            <person name="Baker R."/>
            <person name="Thomas B.C."/>
            <person name="Morowitz M.J."/>
            <person name="Banfield J.F."/>
        </authorList>
    </citation>
    <scope>NUCLEOTIDE SEQUENCE [LARGE SCALE GENOMIC DNA]</scope>
    <source>
        <strain evidence="1">S2_005_003_R2_41</strain>
    </source>
</reference>
<dbReference type="EMBL" id="QFPP01000001">
    <property type="protein sequence ID" value="PZQ78410.1"/>
    <property type="molecule type" value="Genomic_DNA"/>
</dbReference>
<gene>
    <name evidence="1" type="ORF">DI563_00050</name>
</gene>
<evidence type="ECO:0000313" key="1">
    <source>
        <dbReference type="EMBL" id="PZQ78410.1"/>
    </source>
</evidence>
<proteinExistence type="predicted"/>
<protein>
    <submittedName>
        <fullName evidence="1">Uncharacterized protein</fullName>
    </submittedName>
</protein>
<organism evidence="1 2">
    <name type="scientific">Variovorax paradoxus</name>
    <dbReference type="NCBI Taxonomy" id="34073"/>
    <lineage>
        <taxon>Bacteria</taxon>
        <taxon>Pseudomonadati</taxon>
        <taxon>Pseudomonadota</taxon>
        <taxon>Betaproteobacteria</taxon>
        <taxon>Burkholderiales</taxon>
        <taxon>Comamonadaceae</taxon>
        <taxon>Variovorax</taxon>
    </lineage>
</organism>
<dbReference type="Proteomes" id="UP000249135">
    <property type="component" value="Unassembled WGS sequence"/>
</dbReference>
<accession>A0A2W5SUH2</accession>
<comment type="caution">
    <text evidence="1">The sequence shown here is derived from an EMBL/GenBank/DDBJ whole genome shotgun (WGS) entry which is preliminary data.</text>
</comment>